<feature type="transmembrane region" description="Helical" evidence="1">
    <location>
        <begin position="27"/>
        <end position="48"/>
    </location>
</feature>
<feature type="transmembrane region" description="Helical" evidence="1">
    <location>
        <begin position="333"/>
        <end position="350"/>
    </location>
</feature>
<keyword evidence="3" id="KW-1185">Reference proteome</keyword>
<evidence type="ECO:0000256" key="1">
    <source>
        <dbReference type="SAM" id="Phobius"/>
    </source>
</evidence>
<dbReference type="Proteomes" id="UP001595604">
    <property type="component" value="Unassembled WGS sequence"/>
</dbReference>
<comment type="caution">
    <text evidence="2">The sequence shown here is derived from an EMBL/GenBank/DDBJ whole genome shotgun (WGS) entry which is preliminary data.</text>
</comment>
<keyword evidence="1" id="KW-0472">Membrane</keyword>
<feature type="transmembrane region" description="Helical" evidence="1">
    <location>
        <begin position="309"/>
        <end position="327"/>
    </location>
</feature>
<name>A0ABV7IPS5_9SPHN</name>
<evidence type="ECO:0000313" key="3">
    <source>
        <dbReference type="Proteomes" id="UP001595604"/>
    </source>
</evidence>
<dbReference type="EMBL" id="JBHRTQ010000007">
    <property type="protein sequence ID" value="MFC3173962.1"/>
    <property type="molecule type" value="Genomic_DNA"/>
</dbReference>
<protein>
    <recommendedName>
        <fullName evidence="4">Glycosyltransferase RgtA/B/C/D-like domain-containing protein</fullName>
    </recommendedName>
</protein>
<keyword evidence="1" id="KW-1133">Transmembrane helix</keyword>
<feature type="transmembrane region" description="Helical" evidence="1">
    <location>
        <begin position="275"/>
        <end position="297"/>
    </location>
</feature>
<proteinExistence type="predicted"/>
<feature type="transmembrane region" description="Helical" evidence="1">
    <location>
        <begin position="222"/>
        <end position="243"/>
    </location>
</feature>
<keyword evidence="1" id="KW-0812">Transmembrane</keyword>
<feature type="transmembrane region" description="Helical" evidence="1">
    <location>
        <begin position="362"/>
        <end position="383"/>
    </location>
</feature>
<feature type="transmembrane region" description="Helical" evidence="1">
    <location>
        <begin position="143"/>
        <end position="169"/>
    </location>
</feature>
<evidence type="ECO:0000313" key="2">
    <source>
        <dbReference type="EMBL" id="MFC3173962.1"/>
    </source>
</evidence>
<evidence type="ECO:0008006" key="4">
    <source>
        <dbReference type="Google" id="ProtNLM"/>
    </source>
</evidence>
<reference evidence="3" key="1">
    <citation type="journal article" date="2019" name="Int. J. Syst. Evol. Microbiol.">
        <title>The Global Catalogue of Microorganisms (GCM) 10K type strain sequencing project: providing services to taxonomists for standard genome sequencing and annotation.</title>
        <authorList>
            <consortium name="The Broad Institute Genomics Platform"/>
            <consortium name="The Broad Institute Genome Sequencing Center for Infectious Disease"/>
            <person name="Wu L."/>
            <person name="Ma J."/>
        </authorList>
    </citation>
    <scope>NUCLEOTIDE SEQUENCE [LARGE SCALE GENOMIC DNA]</scope>
    <source>
        <strain evidence="3">KCTC 42984</strain>
    </source>
</reference>
<gene>
    <name evidence="2" type="ORF">ACFOD9_06850</name>
</gene>
<feature type="transmembrane region" description="Helical" evidence="1">
    <location>
        <begin position="55"/>
        <end position="75"/>
    </location>
</feature>
<sequence length="511" mass="53840">MDHGEGVHAAEPGLAGALGQWLDRQGAWLHGALAGLVLLICAVGAAVFTIDPDEAWILLSTYQVFGLPVAGAGAIDLPTLTTGGPHLLVHGLLGLATRAIIAHRLVSLACLAALLGLVLALMRRQMTERRDAWLGMALVLATPGLLLQGALAMAEIMATLLLLATIIYWDGRGRLSLAGTVLAGVLLGLVCATRANALACVPVFALFALIDRDNWLEGLVRAAALGFAAVATHGLCVAGQAALFPAGNWGKLYEYLSQSTGIGAGKSPWQMLRHFWLAADFFPPLLVIAVLAGLLACQARGAAGLRLPLLMVTLALAGAASWVIAAPIPQVRYAWPFAPLLFVAAGLVLDRSGLLARPRQRLVLHLGVIGLVLLQVAASLIALGTGDSLVATYQANRQAAVTDRSPDWSASRDQQALARRVAALPADARLVTRIQPLGLPITYLSGRRIDDLMPWTPARRPAWLVVTPGDRAVFDPDAALAQWAARNAVPVFRSGEYALYQVVGPEPFPPP</sequence>
<feature type="transmembrane region" description="Helical" evidence="1">
    <location>
        <begin position="95"/>
        <end position="122"/>
    </location>
</feature>
<dbReference type="RefSeq" id="WP_379509342.1">
    <property type="nucleotide sequence ID" value="NZ_JBHRTQ010000007.1"/>
</dbReference>
<accession>A0ABV7IPS5</accession>
<feature type="transmembrane region" description="Helical" evidence="1">
    <location>
        <begin position="181"/>
        <end position="210"/>
    </location>
</feature>
<organism evidence="2 3">
    <name type="scientific">Novosphingobium bradum</name>
    <dbReference type="NCBI Taxonomy" id="1737444"/>
    <lineage>
        <taxon>Bacteria</taxon>
        <taxon>Pseudomonadati</taxon>
        <taxon>Pseudomonadota</taxon>
        <taxon>Alphaproteobacteria</taxon>
        <taxon>Sphingomonadales</taxon>
        <taxon>Sphingomonadaceae</taxon>
        <taxon>Novosphingobium</taxon>
    </lineage>
</organism>